<dbReference type="SUPFAM" id="SSF140319">
    <property type="entry name" value="IscX-like"/>
    <property type="match status" value="1"/>
</dbReference>
<dbReference type="PANTHER" id="PTHR37532">
    <property type="entry name" value="PROTEIN ISCX"/>
    <property type="match status" value="1"/>
</dbReference>
<accession>A0AAW7DMG2</accession>
<dbReference type="GO" id="GO:0008198">
    <property type="term" value="F:ferrous iron binding"/>
    <property type="evidence" value="ECO:0007669"/>
    <property type="project" value="TreeGrafter"/>
</dbReference>
<protein>
    <submittedName>
        <fullName evidence="1">Fe-S cluster assembly protein IscX</fullName>
    </submittedName>
</protein>
<dbReference type="AlphaFoldDB" id="A0AAW7DMG2"/>
<dbReference type="GO" id="GO:0005829">
    <property type="term" value="C:cytosol"/>
    <property type="evidence" value="ECO:0007669"/>
    <property type="project" value="TreeGrafter"/>
</dbReference>
<evidence type="ECO:0000313" key="2">
    <source>
        <dbReference type="Proteomes" id="UP001173465"/>
    </source>
</evidence>
<dbReference type="RefSeq" id="WP_096334868.1">
    <property type="nucleotide sequence ID" value="NZ_CP012358.1"/>
</dbReference>
<dbReference type="PIRSF" id="PIRSF039003">
    <property type="entry name" value="IscX"/>
    <property type="match status" value="1"/>
</dbReference>
<organism evidence="1 2">
    <name type="scientific">Thiopseudomonas alkaliphila</name>
    <dbReference type="NCBI Taxonomy" id="1697053"/>
    <lineage>
        <taxon>Bacteria</taxon>
        <taxon>Pseudomonadati</taxon>
        <taxon>Pseudomonadota</taxon>
        <taxon>Gammaproteobacteria</taxon>
        <taxon>Pseudomonadales</taxon>
        <taxon>Pseudomonadaceae</taxon>
        <taxon>Thiopseudomonas</taxon>
    </lineage>
</organism>
<dbReference type="PANTHER" id="PTHR37532:SF1">
    <property type="entry name" value="PROTEIN ISCX"/>
    <property type="match status" value="1"/>
</dbReference>
<reference evidence="1" key="2">
    <citation type="journal article" date="2022" name="Sci. Total Environ.">
        <title>Prevalence, transmission, and molecular epidemiology of tet(X)-positive bacteria among humans, animals, and environmental niches in China: An epidemiological, and genomic-based study.</title>
        <authorList>
            <person name="Dong N."/>
            <person name="Zeng Y."/>
            <person name="Cai C."/>
            <person name="Sun C."/>
            <person name="Lu J."/>
            <person name="Liu C."/>
            <person name="Zhou H."/>
            <person name="Sun Q."/>
            <person name="Shu L."/>
            <person name="Wang H."/>
            <person name="Wang Y."/>
            <person name="Wang S."/>
            <person name="Wu C."/>
            <person name="Chan E.W."/>
            <person name="Chen G."/>
            <person name="Shen Z."/>
            <person name="Chen S."/>
            <person name="Zhang R."/>
        </authorList>
    </citation>
    <scope>NUCLEOTIDE SEQUENCE</scope>
    <source>
        <strain evidence="1">DF46-2-2</strain>
    </source>
</reference>
<dbReference type="Proteomes" id="UP001173465">
    <property type="component" value="Unassembled WGS sequence"/>
</dbReference>
<dbReference type="InterPro" id="IPR036762">
    <property type="entry name" value="IscX-like_sf"/>
</dbReference>
<dbReference type="GeneID" id="93984943"/>
<name>A0AAW7DMG2_9GAMM</name>
<comment type="caution">
    <text evidence="1">The sequence shown here is derived from an EMBL/GenBank/DDBJ whole genome shotgun (WGS) entry which is preliminary data.</text>
</comment>
<dbReference type="EMBL" id="JACANB010000001">
    <property type="protein sequence ID" value="MDM1695329.1"/>
    <property type="molecule type" value="Genomic_DNA"/>
</dbReference>
<dbReference type="NCBIfam" id="TIGR03412">
    <property type="entry name" value="iscX_yfhJ"/>
    <property type="match status" value="1"/>
</dbReference>
<reference evidence="1" key="1">
    <citation type="submission" date="2020-06" db="EMBL/GenBank/DDBJ databases">
        <authorList>
            <person name="Dong N."/>
        </authorList>
    </citation>
    <scope>NUCLEOTIDE SEQUENCE</scope>
    <source>
        <strain evidence="1">DF46-2-2</strain>
    </source>
</reference>
<gene>
    <name evidence="1" type="primary">iscX</name>
    <name evidence="1" type="ORF">HX099_01405</name>
</gene>
<sequence length="66" mass="7792">MGLKWVDVQEIAIQLSDLHEEIDPRYINFVKLRQLVLELPEFEDDPERSGERVLEAIQAAWIEELD</sequence>
<evidence type="ECO:0000313" key="1">
    <source>
        <dbReference type="EMBL" id="MDM1695329.1"/>
    </source>
</evidence>
<dbReference type="InterPro" id="IPR007479">
    <property type="entry name" value="ISC_FeS_clus_asmbl_IscsX"/>
</dbReference>
<dbReference type="Gene3D" id="1.10.10.600">
    <property type="entry name" value="IscX-like"/>
    <property type="match status" value="1"/>
</dbReference>
<dbReference type="GO" id="GO:0016226">
    <property type="term" value="P:iron-sulfur cluster assembly"/>
    <property type="evidence" value="ECO:0007669"/>
    <property type="project" value="UniProtKB-UniRule"/>
</dbReference>
<dbReference type="Pfam" id="PF04384">
    <property type="entry name" value="Fe-S_assembly"/>
    <property type="match status" value="1"/>
</dbReference>
<proteinExistence type="predicted"/>